<dbReference type="GeneID" id="109699548"/>
<evidence type="ECO:0000256" key="1">
    <source>
        <dbReference type="ARBA" id="ARBA00004613"/>
    </source>
</evidence>
<evidence type="ECO:0000256" key="14">
    <source>
        <dbReference type="SAM" id="SignalP"/>
    </source>
</evidence>
<keyword evidence="16" id="KW-1185">Reference proteome</keyword>
<evidence type="ECO:0000256" key="11">
    <source>
        <dbReference type="ARBA" id="ARBA00023313"/>
    </source>
</evidence>
<dbReference type="GO" id="GO:0042157">
    <property type="term" value="P:lipoprotein metabolic process"/>
    <property type="evidence" value="ECO:0007669"/>
    <property type="project" value="InterPro"/>
</dbReference>
<proteinExistence type="inferred from homology"/>
<dbReference type="PANTHER" id="PTHR14225">
    <property type="entry name" value="APOLIPOPROTEIN C-III"/>
    <property type="match status" value="1"/>
</dbReference>
<comment type="function">
    <text evidence="13">Component of triglyceride-rich very low density lipoproteins (VLDL) and high density lipoproteins (HDL) in plasma. Plays a multifaceted role in triglyceride homeostasis. Intracellularly, promotes hepatic very low density lipoprotein 1 (VLDL1) assembly and secretion; extracellularly, attenuates hydrolysis and clearance of triglyceride-rich lipoproteins (TRLs). Impairs the lipolysis of TRLs by inhibiting lipoprotein lipase and the hepatic uptake of TRLs by remnant receptors. Formed of several curved helices connected via semiflexible hinges, so that it can wrap tightly around the curved micelle surface and easily adapt to the different diameters of its natural binding partners.</text>
</comment>
<reference evidence="15" key="1">
    <citation type="submission" date="2023-09" db="UniProtKB">
        <authorList>
            <consortium name="Ensembl"/>
        </authorList>
    </citation>
    <scope>IDENTIFICATION</scope>
</reference>
<evidence type="ECO:0000256" key="5">
    <source>
        <dbReference type="ARBA" id="ARBA00022513"/>
    </source>
</evidence>
<evidence type="ECO:0000256" key="12">
    <source>
        <dbReference type="ARBA" id="ARBA00031173"/>
    </source>
</evidence>
<evidence type="ECO:0000256" key="6">
    <source>
        <dbReference type="ARBA" id="ARBA00022525"/>
    </source>
</evidence>
<dbReference type="InterPro" id="IPR038195">
    <property type="entry name" value="Apo_CIII_sf"/>
</dbReference>
<dbReference type="Gene3D" id="6.10.90.10">
    <property type="entry name" value="Apolipoprotein CIII"/>
    <property type="match status" value="1"/>
</dbReference>
<evidence type="ECO:0000313" key="17">
    <source>
        <dbReference type="RefSeq" id="XP_020039900.1"/>
    </source>
</evidence>
<keyword evidence="4" id="KW-0813">Transport</keyword>
<protein>
    <recommendedName>
        <fullName evidence="3">Apolipoprotein C-III</fullName>
    </recommendedName>
    <alternativeName>
        <fullName evidence="12">Apolipoprotein C3</fullName>
    </alternativeName>
</protein>
<dbReference type="GO" id="GO:0010897">
    <property type="term" value="P:negative regulation of triglyceride catabolic process"/>
    <property type="evidence" value="ECO:0007669"/>
    <property type="project" value="TreeGrafter"/>
</dbReference>
<feature type="chain" id="PRO_5044665367" description="Apolipoprotein C-III" evidence="14">
    <location>
        <begin position="21"/>
        <end position="100"/>
    </location>
</feature>
<dbReference type="GO" id="GO:0010916">
    <property type="term" value="P:negative regulation of very-low-density lipoprotein particle clearance"/>
    <property type="evidence" value="ECO:0007669"/>
    <property type="project" value="TreeGrafter"/>
</dbReference>
<dbReference type="GO" id="GO:0070328">
    <property type="term" value="P:triglyceride homeostasis"/>
    <property type="evidence" value="ECO:0007669"/>
    <property type="project" value="TreeGrafter"/>
</dbReference>
<dbReference type="RefSeq" id="XP_020039900.1">
    <property type="nucleotide sequence ID" value="XM_020184311.1"/>
</dbReference>
<dbReference type="GO" id="GO:0042627">
    <property type="term" value="C:chylomicron"/>
    <property type="evidence" value="ECO:0007669"/>
    <property type="project" value="UniProtKB-KW"/>
</dbReference>
<evidence type="ECO:0000256" key="9">
    <source>
        <dbReference type="ARBA" id="ARBA00023055"/>
    </source>
</evidence>
<dbReference type="PANTHER" id="PTHR14225:SF0">
    <property type="entry name" value="APOLIPOPROTEIN C-III"/>
    <property type="match status" value="1"/>
</dbReference>
<dbReference type="CTD" id="345"/>
<keyword evidence="11" id="KW-0850">VLDL</keyword>
<evidence type="ECO:0000313" key="16">
    <source>
        <dbReference type="Proteomes" id="UP001732720"/>
    </source>
</evidence>
<dbReference type="GO" id="GO:0070653">
    <property type="term" value="F:high-density lipoprotein particle receptor binding"/>
    <property type="evidence" value="ECO:0007669"/>
    <property type="project" value="TreeGrafter"/>
</dbReference>
<dbReference type="AlphaFoldDB" id="A0A8B7WCV5"/>
<keyword evidence="5" id="KW-0162">Chylomicron</keyword>
<keyword evidence="10" id="KW-0443">Lipid metabolism</keyword>
<dbReference type="GO" id="GO:0034366">
    <property type="term" value="C:spherical high-density lipoprotein particle"/>
    <property type="evidence" value="ECO:0007669"/>
    <property type="project" value="TreeGrafter"/>
</dbReference>
<evidence type="ECO:0000256" key="13">
    <source>
        <dbReference type="ARBA" id="ARBA00045699"/>
    </source>
</evidence>
<keyword evidence="7 14" id="KW-0732">Signal</keyword>
<dbReference type="GO" id="GO:0010989">
    <property type="term" value="P:negative regulation of low-density lipoprotein particle clearance"/>
    <property type="evidence" value="ECO:0007669"/>
    <property type="project" value="TreeGrafter"/>
</dbReference>
<dbReference type="KEGG" id="ccan:109699548"/>
<dbReference type="RefSeq" id="XP_073922777.1">
    <property type="nucleotide sequence ID" value="XM_074066676.1"/>
</dbReference>
<dbReference type="OrthoDB" id="9049572at2759"/>
<reference evidence="17" key="2">
    <citation type="submission" date="2025-04" db="UniProtKB">
        <authorList>
            <consortium name="RefSeq"/>
        </authorList>
    </citation>
    <scope>IDENTIFICATION</scope>
    <source>
        <tissue evidence="17">Leukocyte</tissue>
    </source>
</reference>
<keyword evidence="8" id="KW-0442">Lipid degradation</keyword>
<dbReference type="GO" id="GO:0010987">
    <property type="term" value="P:negative regulation of high-density lipoprotein particle clearance"/>
    <property type="evidence" value="ECO:0007669"/>
    <property type="project" value="TreeGrafter"/>
</dbReference>
<dbReference type="GO" id="GO:0016042">
    <property type="term" value="P:lipid catabolic process"/>
    <property type="evidence" value="ECO:0007669"/>
    <property type="project" value="UniProtKB-KW"/>
</dbReference>
<keyword evidence="9" id="KW-0445">Lipid transport</keyword>
<accession>A0A8B7WCV5</accession>
<evidence type="ECO:0000256" key="8">
    <source>
        <dbReference type="ARBA" id="ARBA00022963"/>
    </source>
</evidence>
<dbReference type="GO" id="GO:0006869">
    <property type="term" value="P:lipid transport"/>
    <property type="evidence" value="ECO:0007669"/>
    <property type="project" value="UniProtKB-KW"/>
</dbReference>
<sequence>MQPRVLLVVTLLVLLASARAKEAEEASLFGFMQDYMSHATKRAQDAMTSMQEHPLAQQARGWVDGGLSSLKGYWTTLTDKFSGLWDSTPEAQPTLASEVV</sequence>
<dbReference type="GO" id="GO:0034363">
    <property type="term" value="C:intermediate-density lipoprotein particle"/>
    <property type="evidence" value="ECO:0007669"/>
    <property type="project" value="TreeGrafter"/>
</dbReference>
<evidence type="ECO:0000256" key="3">
    <source>
        <dbReference type="ARBA" id="ARBA00015570"/>
    </source>
</evidence>
<organism evidence="17">
    <name type="scientific">Castor canadensis</name>
    <name type="common">American beaver</name>
    <dbReference type="NCBI Taxonomy" id="51338"/>
    <lineage>
        <taxon>Eukaryota</taxon>
        <taxon>Metazoa</taxon>
        <taxon>Chordata</taxon>
        <taxon>Craniata</taxon>
        <taxon>Vertebrata</taxon>
        <taxon>Euteleostomi</taxon>
        <taxon>Mammalia</taxon>
        <taxon>Eutheria</taxon>
        <taxon>Euarchontoglires</taxon>
        <taxon>Glires</taxon>
        <taxon>Rodentia</taxon>
        <taxon>Castorimorpha</taxon>
        <taxon>Castoridae</taxon>
        <taxon>Castor</taxon>
    </lineage>
</organism>
<dbReference type="GO" id="GO:0034361">
    <property type="term" value="C:very-low-density lipoprotein particle"/>
    <property type="evidence" value="ECO:0007669"/>
    <property type="project" value="UniProtKB-KW"/>
</dbReference>
<evidence type="ECO:0000256" key="2">
    <source>
        <dbReference type="ARBA" id="ARBA00011008"/>
    </source>
</evidence>
<comment type="subcellular location">
    <subcellularLocation>
        <location evidence="1">Secreted</location>
    </subcellularLocation>
</comment>
<evidence type="ECO:0000256" key="10">
    <source>
        <dbReference type="ARBA" id="ARBA00023098"/>
    </source>
</evidence>
<dbReference type="GO" id="GO:0055102">
    <property type="term" value="F:lipase inhibitor activity"/>
    <property type="evidence" value="ECO:0007669"/>
    <property type="project" value="TreeGrafter"/>
</dbReference>
<dbReference type="Ensembl" id="ENSCCNT00000023306.1">
    <property type="protein sequence ID" value="ENSCCNP00000017897.1"/>
    <property type="gene ID" value="ENSCCNG00000018207.1"/>
</dbReference>
<name>A0A8B7WCV5_CASCN</name>
<dbReference type="InterPro" id="IPR008403">
    <property type="entry name" value="Apo-CIII"/>
</dbReference>
<feature type="signal peptide" evidence="14">
    <location>
        <begin position="1"/>
        <end position="20"/>
    </location>
</feature>
<dbReference type="GO" id="GO:0042632">
    <property type="term" value="P:cholesterol homeostasis"/>
    <property type="evidence" value="ECO:0007669"/>
    <property type="project" value="TreeGrafter"/>
</dbReference>
<gene>
    <name evidence="15 17" type="primary">Apoc3</name>
</gene>
<dbReference type="GO" id="GO:0005543">
    <property type="term" value="F:phospholipid binding"/>
    <property type="evidence" value="ECO:0007669"/>
    <property type="project" value="TreeGrafter"/>
</dbReference>
<keyword evidence="6" id="KW-0964">Secreted</keyword>
<comment type="similarity">
    <text evidence="2">Belongs to the apolipoprotein C3 family.</text>
</comment>
<dbReference type="Proteomes" id="UP001732720">
    <property type="component" value="Chromosome 2"/>
</dbReference>
<evidence type="ECO:0000256" key="7">
    <source>
        <dbReference type="ARBA" id="ARBA00022729"/>
    </source>
</evidence>
<evidence type="ECO:0000313" key="15">
    <source>
        <dbReference type="Ensembl" id="ENSCCNP00000017897.1"/>
    </source>
</evidence>
<evidence type="ECO:0000256" key="4">
    <source>
        <dbReference type="ARBA" id="ARBA00022448"/>
    </source>
</evidence>
<dbReference type="Pfam" id="PF05778">
    <property type="entry name" value="Apo-CIII"/>
    <property type="match status" value="1"/>
</dbReference>